<dbReference type="OrthoDB" id="981250at2"/>
<dbReference type="EMBL" id="APRZ01000011">
    <property type="protein sequence ID" value="ENX35450.1"/>
    <property type="molecule type" value="Genomic_DNA"/>
</dbReference>
<organism evidence="1 2">
    <name type="scientific">Acinetobacter colistiniresistens</name>
    <dbReference type="NCBI Taxonomy" id="280145"/>
    <lineage>
        <taxon>Bacteria</taxon>
        <taxon>Pseudomonadati</taxon>
        <taxon>Pseudomonadota</taxon>
        <taxon>Gammaproteobacteria</taxon>
        <taxon>Moraxellales</taxon>
        <taxon>Moraxellaceae</taxon>
        <taxon>Acinetobacter</taxon>
    </lineage>
</organism>
<protein>
    <submittedName>
        <fullName evidence="1">Uncharacterized protein</fullName>
    </submittedName>
</protein>
<gene>
    <name evidence="1" type="ORF">F889_01119</name>
</gene>
<proteinExistence type="predicted"/>
<accession>N9RA23</accession>
<dbReference type="RefSeq" id="WP_005271329.1">
    <property type="nucleotide sequence ID" value="NZ_KB850194.1"/>
</dbReference>
<evidence type="ECO:0000313" key="2">
    <source>
        <dbReference type="Proteomes" id="UP000013009"/>
    </source>
</evidence>
<evidence type="ECO:0000313" key="1">
    <source>
        <dbReference type="EMBL" id="ENX35450.1"/>
    </source>
</evidence>
<reference evidence="1 2" key="1">
    <citation type="submission" date="2013-02" db="EMBL/GenBank/DDBJ databases">
        <title>The Genome Sequence of Acinetobacter sp. NIPH 1859.</title>
        <authorList>
            <consortium name="The Broad Institute Genome Sequencing Platform"/>
            <consortium name="The Broad Institute Genome Sequencing Center for Infectious Disease"/>
            <person name="Cerqueira G."/>
            <person name="Feldgarden M."/>
            <person name="Courvalin P."/>
            <person name="Perichon B."/>
            <person name="Grillot-Courvalin C."/>
            <person name="Clermont D."/>
            <person name="Rocha E."/>
            <person name="Yoon E.-J."/>
            <person name="Nemec A."/>
            <person name="Walker B."/>
            <person name="Young S.K."/>
            <person name="Zeng Q."/>
            <person name="Gargeya S."/>
            <person name="Fitzgerald M."/>
            <person name="Haas B."/>
            <person name="Abouelleil A."/>
            <person name="Alvarado L."/>
            <person name="Arachchi H.M."/>
            <person name="Berlin A.M."/>
            <person name="Chapman S.B."/>
            <person name="Dewar J."/>
            <person name="Goldberg J."/>
            <person name="Griggs A."/>
            <person name="Gujja S."/>
            <person name="Hansen M."/>
            <person name="Howarth C."/>
            <person name="Imamovic A."/>
            <person name="Larimer J."/>
            <person name="McCowan C."/>
            <person name="Murphy C."/>
            <person name="Neiman D."/>
            <person name="Pearson M."/>
            <person name="Priest M."/>
            <person name="Roberts A."/>
            <person name="Saif S."/>
            <person name="Shea T."/>
            <person name="Sisk P."/>
            <person name="Sykes S."/>
            <person name="Wortman J."/>
            <person name="Nusbaum C."/>
            <person name="Birren B."/>
        </authorList>
    </citation>
    <scope>NUCLEOTIDE SEQUENCE [LARGE SCALE GENOMIC DNA]</scope>
    <source>
        <strain evidence="1 2">NIPH 1859</strain>
    </source>
</reference>
<sequence length="124" mass="14331">MVKLILLILFIVCQVSYAGYDLYITKKEFYFNEGECITPKEWHAYMMIDSSVKVDLQNSAQDFLILIDKQEIPLIYSHDSCSLSIKNPSPEAIRKMIEIANKLHATVQGDDAEIYITPEEIIRR</sequence>
<dbReference type="PATRIC" id="fig|1217695.3.peg.1088"/>
<keyword evidence="2" id="KW-1185">Reference proteome</keyword>
<dbReference type="Proteomes" id="UP000013009">
    <property type="component" value="Unassembled WGS sequence"/>
</dbReference>
<comment type="caution">
    <text evidence="1">The sequence shown here is derived from an EMBL/GenBank/DDBJ whole genome shotgun (WGS) entry which is preliminary data.</text>
</comment>
<dbReference type="AlphaFoldDB" id="N9RA23"/>
<name>N9RA23_9GAMM</name>
<dbReference type="HOGENOM" id="CLU_1998935_0_0_6"/>